<feature type="domain" description="Tryptophan synthase beta chain-like PALP" evidence="5">
    <location>
        <begin position="32"/>
        <end position="305"/>
    </location>
</feature>
<evidence type="ECO:0000313" key="6">
    <source>
        <dbReference type="EMBL" id="PZO77578.1"/>
    </source>
</evidence>
<dbReference type="SUPFAM" id="SSF53686">
    <property type="entry name" value="Tryptophan synthase beta subunit-like PLP-dependent enzymes"/>
    <property type="match status" value="1"/>
</dbReference>
<dbReference type="InterPro" id="IPR036052">
    <property type="entry name" value="TrpB-like_PALP_sf"/>
</dbReference>
<dbReference type="Proteomes" id="UP000248614">
    <property type="component" value="Unassembled WGS sequence"/>
</dbReference>
<evidence type="ECO:0000256" key="1">
    <source>
        <dbReference type="ARBA" id="ARBA00001933"/>
    </source>
</evidence>
<name>A0A2W5B9H1_9SPHN</name>
<comment type="cofactor">
    <cofactor evidence="1">
        <name>pyridoxal 5'-phosphate</name>
        <dbReference type="ChEBI" id="CHEBI:597326"/>
    </cofactor>
</comment>
<protein>
    <submittedName>
        <fullName evidence="6">Pyridoxal-5'-phosphate-dependent protein</fullName>
    </submittedName>
</protein>
<dbReference type="Gene3D" id="3.40.50.1100">
    <property type="match status" value="2"/>
</dbReference>
<dbReference type="Pfam" id="PF00291">
    <property type="entry name" value="PALP"/>
    <property type="match status" value="1"/>
</dbReference>
<accession>A0A2W5B9H1</accession>
<evidence type="ECO:0000256" key="3">
    <source>
        <dbReference type="ARBA" id="ARBA00022898"/>
    </source>
</evidence>
<keyword evidence="3" id="KW-0663">Pyridoxal phosphate</keyword>
<reference evidence="6 7" key="1">
    <citation type="submission" date="2017-08" db="EMBL/GenBank/DDBJ databases">
        <title>Infants hospitalized years apart are colonized by the same room-sourced microbial strains.</title>
        <authorList>
            <person name="Brooks B."/>
            <person name="Olm M.R."/>
            <person name="Firek B.A."/>
            <person name="Baker R."/>
            <person name="Thomas B.C."/>
            <person name="Morowitz M.J."/>
            <person name="Banfield J.F."/>
        </authorList>
    </citation>
    <scope>NUCLEOTIDE SEQUENCE [LARGE SCALE GENOMIC DNA]</scope>
    <source>
        <strain evidence="6">S2_018_000_R3_110</strain>
    </source>
</reference>
<dbReference type="InterPro" id="IPR050147">
    <property type="entry name" value="Ser/Thr_Dehydratase"/>
</dbReference>
<keyword evidence="4" id="KW-0456">Lyase</keyword>
<gene>
    <name evidence="6" type="ORF">DI632_08540</name>
</gene>
<dbReference type="FunFam" id="3.40.50.1100:FF:000005">
    <property type="entry name" value="Threonine dehydratase catabolic"/>
    <property type="match status" value="1"/>
</dbReference>
<comment type="similarity">
    <text evidence="2">Belongs to the serine/threonine dehydratase family.</text>
</comment>
<dbReference type="PANTHER" id="PTHR48078:SF6">
    <property type="entry name" value="L-THREONINE DEHYDRATASE CATABOLIC TDCB"/>
    <property type="match status" value="1"/>
</dbReference>
<dbReference type="PANTHER" id="PTHR48078">
    <property type="entry name" value="THREONINE DEHYDRATASE, MITOCHONDRIAL-RELATED"/>
    <property type="match status" value="1"/>
</dbReference>
<dbReference type="GO" id="GO:0009097">
    <property type="term" value="P:isoleucine biosynthetic process"/>
    <property type="evidence" value="ECO:0007669"/>
    <property type="project" value="TreeGrafter"/>
</dbReference>
<comment type="caution">
    <text evidence="6">The sequence shown here is derived from an EMBL/GenBank/DDBJ whole genome shotgun (WGS) entry which is preliminary data.</text>
</comment>
<proteinExistence type="inferred from homology"/>
<sequence>MTILRQPTRAGVRDAAAKIADILPSSPLMIRQINGLDVAFKMESLQPIGAFKLRGAWHRLTALCDESRSHGVVAFSSGNHAQGVAWAARRLGIAATIVMPSDAPAAKLSATMAMGAEVVRYDRATESREKIAAHLAHARGAMLVPSFDDPWVIEGQGSAGVEAAAQMAAAGLSAPVRVIVPCGGGGLAAGIALALPGAEVVTVEPEGWDDMRRSLEAGWIEPVGPDAPPTACDALQTTRVAERTFDVLSRRGATGVAVSEAEIAAAQRWALRHLRAVVEPGGAVALAAVLAKHVAVVPGTLVLVSGGNVDPAAYAKVLAA</sequence>
<evidence type="ECO:0000256" key="2">
    <source>
        <dbReference type="ARBA" id="ARBA00010869"/>
    </source>
</evidence>
<dbReference type="AlphaFoldDB" id="A0A2W5B9H1"/>
<evidence type="ECO:0000313" key="7">
    <source>
        <dbReference type="Proteomes" id="UP000248614"/>
    </source>
</evidence>
<dbReference type="EMBL" id="QFNF01000018">
    <property type="protein sequence ID" value="PZO77578.1"/>
    <property type="molecule type" value="Genomic_DNA"/>
</dbReference>
<evidence type="ECO:0000256" key="4">
    <source>
        <dbReference type="ARBA" id="ARBA00023239"/>
    </source>
</evidence>
<dbReference type="InterPro" id="IPR001926">
    <property type="entry name" value="TrpB-like_PALP"/>
</dbReference>
<dbReference type="GO" id="GO:0004794">
    <property type="term" value="F:threonine deaminase activity"/>
    <property type="evidence" value="ECO:0007669"/>
    <property type="project" value="TreeGrafter"/>
</dbReference>
<dbReference type="GO" id="GO:0003941">
    <property type="term" value="F:L-serine ammonia-lyase activity"/>
    <property type="evidence" value="ECO:0007669"/>
    <property type="project" value="TreeGrafter"/>
</dbReference>
<dbReference type="GO" id="GO:0006565">
    <property type="term" value="P:L-serine catabolic process"/>
    <property type="evidence" value="ECO:0007669"/>
    <property type="project" value="TreeGrafter"/>
</dbReference>
<organism evidence="6 7">
    <name type="scientific">Sphingomonas hengshuiensis</name>
    <dbReference type="NCBI Taxonomy" id="1609977"/>
    <lineage>
        <taxon>Bacteria</taxon>
        <taxon>Pseudomonadati</taxon>
        <taxon>Pseudomonadota</taxon>
        <taxon>Alphaproteobacteria</taxon>
        <taxon>Sphingomonadales</taxon>
        <taxon>Sphingomonadaceae</taxon>
        <taxon>Sphingomonas</taxon>
    </lineage>
</organism>
<dbReference type="GO" id="GO:0006567">
    <property type="term" value="P:L-threonine catabolic process"/>
    <property type="evidence" value="ECO:0007669"/>
    <property type="project" value="TreeGrafter"/>
</dbReference>
<evidence type="ECO:0000259" key="5">
    <source>
        <dbReference type="Pfam" id="PF00291"/>
    </source>
</evidence>